<dbReference type="Pfam" id="PF14690">
    <property type="entry name" value="Zn_ribbon_ISL3"/>
    <property type="match status" value="1"/>
</dbReference>
<reference evidence="2 3" key="1">
    <citation type="submission" date="2019-06" db="EMBL/GenBank/DDBJ databases">
        <title>Sequencing the genomes of 1000 actinobacteria strains.</title>
        <authorList>
            <person name="Klenk H.-P."/>
        </authorList>
    </citation>
    <scope>NUCLEOTIDE SEQUENCE [LARGE SCALE GENOMIC DNA]</scope>
    <source>
        <strain evidence="2 3">DSM 43866</strain>
    </source>
</reference>
<organism evidence="2 3">
    <name type="scientific">Actinoplanes teichomyceticus</name>
    <dbReference type="NCBI Taxonomy" id="1867"/>
    <lineage>
        <taxon>Bacteria</taxon>
        <taxon>Bacillati</taxon>
        <taxon>Actinomycetota</taxon>
        <taxon>Actinomycetes</taxon>
        <taxon>Micromonosporales</taxon>
        <taxon>Micromonosporaceae</taxon>
        <taxon>Actinoplanes</taxon>
    </lineage>
</organism>
<evidence type="ECO:0000259" key="1">
    <source>
        <dbReference type="Pfam" id="PF14690"/>
    </source>
</evidence>
<dbReference type="AlphaFoldDB" id="A0A561VLU7"/>
<feature type="domain" description="Transposase IS204/IS1001/IS1096/IS1165 zinc-finger" evidence="1">
    <location>
        <begin position="2"/>
        <end position="30"/>
    </location>
</feature>
<dbReference type="PANTHER" id="PTHR33498">
    <property type="entry name" value="TRANSPOSASE FOR INSERTION SEQUENCE ELEMENT IS1557"/>
    <property type="match status" value="1"/>
</dbReference>
<accession>A0A561VLU7</accession>
<evidence type="ECO:0000313" key="2">
    <source>
        <dbReference type="EMBL" id="TWG12588.1"/>
    </source>
</evidence>
<comment type="caution">
    <text evidence="2">The sequence shown here is derived from an EMBL/GenBank/DDBJ whole genome shotgun (WGS) entry which is preliminary data.</text>
</comment>
<dbReference type="InterPro" id="IPR029261">
    <property type="entry name" value="Transposase_Znf"/>
</dbReference>
<dbReference type="Proteomes" id="UP000320239">
    <property type="component" value="Unassembled WGS sequence"/>
</dbReference>
<sequence length="95" mass="10646">MHARYQRRLAELPVGGRRVTIHLRVRRFVCVAPECALRTFAEQVPGLTARYARASVALRRQWQTIAVALAGRPGARLAARSAIGESRSTLLRLLR</sequence>
<evidence type="ECO:0000313" key="3">
    <source>
        <dbReference type="Proteomes" id="UP000320239"/>
    </source>
</evidence>
<proteinExistence type="predicted"/>
<protein>
    <submittedName>
        <fullName evidence="2">Transposase IS204/IS1001/IS1096/IS1165 family protein</fullName>
    </submittedName>
</protein>
<dbReference type="EMBL" id="VIWY01000005">
    <property type="protein sequence ID" value="TWG12588.1"/>
    <property type="molecule type" value="Genomic_DNA"/>
</dbReference>
<dbReference type="PANTHER" id="PTHR33498:SF1">
    <property type="entry name" value="TRANSPOSASE FOR INSERTION SEQUENCE ELEMENT IS1557"/>
    <property type="match status" value="1"/>
</dbReference>
<keyword evidence="3" id="KW-1185">Reference proteome</keyword>
<gene>
    <name evidence="2" type="ORF">FHX34_105455</name>
</gene>
<dbReference type="InterPro" id="IPR047951">
    <property type="entry name" value="Transpos_ISL3"/>
</dbReference>
<name>A0A561VLU7_ACTTI</name>